<dbReference type="Gene3D" id="3.40.50.1820">
    <property type="entry name" value="alpha/beta hydrolase"/>
    <property type="match status" value="1"/>
</dbReference>
<dbReference type="Pfam" id="PF13472">
    <property type="entry name" value="Lipase_GDSL_2"/>
    <property type="match status" value="1"/>
</dbReference>
<dbReference type="InterPro" id="IPR036514">
    <property type="entry name" value="SGNH_hydro_sf"/>
</dbReference>
<dbReference type="RefSeq" id="WP_136575654.1">
    <property type="nucleotide sequence ID" value="NZ_STFF01000001.1"/>
</dbReference>
<dbReference type="SUPFAM" id="SSF52266">
    <property type="entry name" value="SGNH hydrolase"/>
    <property type="match status" value="1"/>
</dbReference>
<keyword evidence="3" id="KW-1185">Reference proteome</keyword>
<dbReference type="InterPro" id="IPR029058">
    <property type="entry name" value="AB_hydrolase_fold"/>
</dbReference>
<protein>
    <recommendedName>
        <fullName evidence="1">SGNH hydrolase-type esterase domain-containing protein</fullName>
    </recommendedName>
</protein>
<reference evidence="2 3" key="1">
    <citation type="submission" date="2019-04" db="EMBL/GenBank/DDBJ databases">
        <title>Niastella caeni sp. nov., isolated from activated sludge.</title>
        <authorList>
            <person name="Sheng M."/>
        </authorList>
    </citation>
    <scope>NUCLEOTIDE SEQUENCE [LARGE SCALE GENOMIC DNA]</scope>
    <source>
        <strain evidence="2 3">HX-2-15</strain>
    </source>
</reference>
<dbReference type="PANTHER" id="PTHR30383">
    <property type="entry name" value="THIOESTERASE 1/PROTEASE 1/LYSOPHOSPHOLIPASE L1"/>
    <property type="match status" value="1"/>
</dbReference>
<organism evidence="2 3">
    <name type="scientific">Niastella caeni</name>
    <dbReference type="NCBI Taxonomy" id="2569763"/>
    <lineage>
        <taxon>Bacteria</taxon>
        <taxon>Pseudomonadati</taxon>
        <taxon>Bacteroidota</taxon>
        <taxon>Chitinophagia</taxon>
        <taxon>Chitinophagales</taxon>
        <taxon>Chitinophagaceae</taxon>
        <taxon>Niastella</taxon>
    </lineage>
</organism>
<dbReference type="GO" id="GO:0008236">
    <property type="term" value="F:serine-type peptidase activity"/>
    <property type="evidence" value="ECO:0007669"/>
    <property type="project" value="InterPro"/>
</dbReference>
<dbReference type="InterPro" id="IPR051532">
    <property type="entry name" value="Ester_Hydrolysis_Enzymes"/>
</dbReference>
<dbReference type="GO" id="GO:0004622">
    <property type="term" value="F:phosphatidylcholine lysophospholipase activity"/>
    <property type="evidence" value="ECO:0007669"/>
    <property type="project" value="TreeGrafter"/>
</dbReference>
<accession>A0A4S8I2Y9</accession>
<dbReference type="Gene3D" id="3.40.50.1110">
    <property type="entry name" value="SGNH hydrolase"/>
    <property type="match status" value="1"/>
</dbReference>
<feature type="domain" description="SGNH hydrolase-type esterase" evidence="1">
    <location>
        <begin position="31"/>
        <end position="205"/>
    </location>
</feature>
<dbReference type="GO" id="GO:0006508">
    <property type="term" value="P:proteolysis"/>
    <property type="evidence" value="ECO:0007669"/>
    <property type="project" value="InterPro"/>
</dbReference>
<evidence type="ECO:0000313" key="2">
    <source>
        <dbReference type="EMBL" id="THU41164.1"/>
    </source>
</evidence>
<dbReference type="OrthoDB" id="9796689at2"/>
<dbReference type="SUPFAM" id="SSF53474">
    <property type="entry name" value="alpha/beta-Hydrolases"/>
    <property type="match status" value="1"/>
</dbReference>
<dbReference type="AlphaFoldDB" id="A0A4S8I2Y9"/>
<gene>
    <name evidence="2" type="ORF">FAM09_03355</name>
</gene>
<evidence type="ECO:0000259" key="1">
    <source>
        <dbReference type="Pfam" id="PF13472"/>
    </source>
</evidence>
<name>A0A4S8I2Y9_9BACT</name>
<evidence type="ECO:0000313" key="3">
    <source>
        <dbReference type="Proteomes" id="UP000306918"/>
    </source>
</evidence>
<dbReference type="PANTHER" id="PTHR30383:SF5">
    <property type="entry name" value="SGNH HYDROLASE-TYPE ESTERASE DOMAIN-CONTAINING PROTEIN"/>
    <property type="match status" value="1"/>
</dbReference>
<sequence>MKKISPNHCSVLVFLLIHISVIAQKTIRISCVGNSITAGSRLAHPEKEAYPAQLQQLLGSGYEVKNFGVGGRTVIKDCDRSYMATPAYKEALNSNPDIVTIKLGTNDSRLPYRLQIDSFIADYKTLVRSFQNLPSHPRIILLLPVTSYLTDTMRQTEQAIAKLILPRIRQVAFEEKLELIDLHSITADMPTTFPDSLHPSASGAAILAKRVYEAVTSKTDKTFDIFKRIKAPFTVSSFYGYDCADFSFNGRKAKIVKPRRAAEGKPWIWRARFWGVEPQTDIALLDRGFHLVYCDVAELFGNAEAVAAWNKFYSFLQKAGLSKKACMEGFSRGGVYVYSWAAQNAGKVACVYVDAPVLDVKSWPGGKGSSKGSAADWSTFKKDYGYTTDSATITFKGNPIDKVAQIVKGGYPMLHVVGDADDVVPVNENTAIFEQKVLALGGKIQVIHKPGVNHHPHSLANPAPIVDFILKATGR</sequence>
<dbReference type="Proteomes" id="UP000306918">
    <property type="component" value="Unassembled WGS sequence"/>
</dbReference>
<proteinExistence type="predicted"/>
<dbReference type="EMBL" id="STFF01000001">
    <property type="protein sequence ID" value="THU41164.1"/>
    <property type="molecule type" value="Genomic_DNA"/>
</dbReference>
<dbReference type="InterPro" id="IPR013830">
    <property type="entry name" value="SGNH_hydro"/>
</dbReference>
<comment type="caution">
    <text evidence="2">The sequence shown here is derived from an EMBL/GenBank/DDBJ whole genome shotgun (WGS) entry which is preliminary data.</text>
</comment>